<evidence type="ECO:0000256" key="1">
    <source>
        <dbReference type="ARBA" id="ARBA00022741"/>
    </source>
</evidence>
<keyword evidence="1" id="KW-0547">Nucleotide-binding</keyword>
<dbReference type="PANTHER" id="PTHR16305:SF28">
    <property type="entry name" value="GUANYLATE CYCLASE DOMAIN-CONTAINING PROTEIN"/>
    <property type="match status" value="1"/>
</dbReference>
<accession>A0A523QHP9</accession>
<dbReference type="GO" id="GO:0005524">
    <property type="term" value="F:ATP binding"/>
    <property type="evidence" value="ECO:0007669"/>
    <property type="project" value="UniProtKB-KW"/>
</dbReference>
<gene>
    <name evidence="3" type="ORF">E3J95_05325</name>
</gene>
<evidence type="ECO:0000313" key="3">
    <source>
        <dbReference type="EMBL" id="TES85056.1"/>
    </source>
</evidence>
<protein>
    <recommendedName>
        <fullName evidence="5">Orc1-like AAA ATPase domain-containing protein</fullName>
    </recommendedName>
</protein>
<dbReference type="SUPFAM" id="SSF48452">
    <property type="entry name" value="TPR-like"/>
    <property type="match status" value="2"/>
</dbReference>
<name>A0A523QHP9_UNCAE</name>
<dbReference type="InterPro" id="IPR011990">
    <property type="entry name" value="TPR-like_helical_dom_sf"/>
</dbReference>
<dbReference type="AlphaFoldDB" id="A0A523QHP9"/>
<evidence type="ECO:0000313" key="4">
    <source>
        <dbReference type="Proteomes" id="UP000320781"/>
    </source>
</evidence>
<dbReference type="GO" id="GO:0004016">
    <property type="term" value="F:adenylate cyclase activity"/>
    <property type="evidence" value="ECO:0007669"/>
    <property type="project" value="TreeGrafter"/>
</dbReference>
<dbReference type="GO" id="GO:0005737">
    <property type="term" value="C:cytoplasm"/>
    <property type="evidence" value="ECO:0007669"/>
    <property type="project" value="TreeGrafter"/>
</dbReference>
<comment type="caution">
    <text evidence="3">The sequence shown here is derived from an EMBL/GenBank/DDBJ whole genome shotgun (WGS) entry which is preliminary data.</text>
</comment>
<keyword evidence="2" id="KW-0067">ATP-binding</keyword>
<evidence type="ECO:0000256" key="2">
    <source>
        <dbReference type="ARBA" id="ARBA00022840"/>
    </source>
</evidence>
<dbReference type="PANTHER" id="PTHR16305">
    <property type="entry name" value="TESTICULAR SOLUBLE ADENYLYL CYCLASE"/>
    <property type="match status" value="1"/>
</dbReference>
<proteinExistence type="predicted"/>
<organism evidence="3 4">
    <name type="scientific">Aerophobetes bacterium</name>
    <dbReference type="NCBI Taxonomy" id="2030807"/>
    <lineage>
        <taxon>Bacteria</taxon>
        <taxon>Candidatus Aerophobota</taxon>
    </lineage>
</organism>
<evidence type="ECO:0008006" key="5">
    <source>
        <dbReference type="Google" id="ProtNLM"/>
    </source>
</evidence>
<sequence length="730" mass="84040">MLQQSNLFEQYAKVLEALAQKHPLLLILDDLQWTDAGSASLLFHLGRRIKGSRILILGVYRPAEVALGREEKRHPLESVVNELKRDFGELEIVLGEADDRQFVEAFLDSEPNKLSKEFRETFFRQTKGHPLFTVELLRGMEEQGLLVKDKENRWVEGPQLNWNALPVRVDAVIEERISRLTGKLREVLTLASVEGEEFTAEVVARLQETEVRELIRLLSHELDKRHHLVSAKGIKRLEKQRLSLYLFQHILFQRYLYNGLDEVERSHLHEEVGNILETLYGDQADEISVQLANHFQEAGVTEKAIEYLQKAGTKAVQLSANEEAITHFNKGIELLKSLPDTPERQQQELMLQISLPAPLIATRGYGAPEVGRALNRSRELCQKIGETPQLFTALILLVLFYALKAEYRTAIELGEQTNRIADKKDDSFLRSVSYSVLGWPLANVGEFEKSLEYMNYVIKRYDPEKFFPWTFIMGQDVGQIAYSWKSWLLWFLGYPDQALKSSLEAISLARKLGHPHTLAFGLTIGCEFYWFLRDYKTVRKYTEELIPLSSDRGFIFWWAHGIFYQGERKTQEGQVDEGIKQMNQALETMLATGTETCMTRLRARLAEACLKVERPEEGLSAIEKTFEVMCRHDERYFEAELHRLKGELLLMQGKTESEVEACYQKAVEVSRSQKAKSLELRVAMSLSRLWQKQGKKDEALKLLQEIYGWFTEGFNTGDLKEAKALLDDLS</sequence>
<dbReference type="Proteomes" id="UP000320781">
    <property type="component" value="Unassembled WGS sequence"/>
</dbReference>
<dbReference type="Gene3D" id="1.25.40.10">
    <property type="entry name" value="Tetratricopeptide repeat domain"/>
    <property type="match status" value="2"/>
</dbReference>
<reference evidence="3 4" key="1">
    <citation type="submission" date="2019-03" db="EMBL/GenBank/DDBJ databases">
        <title>Metabolic potential of uncultured bacteria and archaea associated with petroleum seepage in deep-sea sediments.</title>
        <authorList>
            <person name="Dong X."/>
            <person name="Hubert C."/>
        </authorList>
    </citation>
    <scope>NUCLEOTIDE SEQUENCE [LARGE SCALE GENOMIC DNA]</scope>
    <source>
        <strain evidence="3">E44_bin92</strain>
    </source>
</reference>
<dbReference type="EMBL" id="SOKU01000262">
    <property type="protein sequence ID" value="TES85056.1"/>
    <property type="molecule type" value="Genomic_DNA"/>
</dbReference>